<evidence type="ECO:0000256" key="4">
    <source>
        <dbReference type="ARBA" id="ARBA00022755"/>
    </source>
</evidence>
<protein>
    <recommendedName>
        <fullName evidence="6">Phosphoribosylformylglycinamidine synthase subunit PurS</fullName>
        <shortName evidence="6">FGAM synthase</shortName>
        <ecNumber evidence="6">6.3.5.3</ecNumber>
    </recommendedName>
    <alternativeName>
        <fullName evidence="6">Formylglycinamide ribonucleotide amidotransferase subunit III</fullName>
        <shortName evidence="6">FGAR amidotransferase III</shortName>
        <shortName evidence="6">FGAR-AT III</shortName>
    </alternativeName>
    <alternativeName>
        <fullName evidence="6">Phosphoribosylformylglycinamidine synthase subunit III</fullName>
    </alternativeName>
</protein>
<proteinExistence type="inferred from homology"/>
<name>A0ABW0U6J2_9BACI</name>
<sequence>MVKVTVHVKVKEGVINPEASALERALAELSFDEVKSVTTGKTIELEMESTESLDTKVKEMCEQLLVNTVIEDYSYTVEEENKA</sequence>
<evidence type="ECO:0000256" key="5">
    <source>
        <dbReference type="ARBA" id="ARBA00022840"/>
    </source>
</evidence>
<dbReference type="EC" id="6.3.5.3" evidence="6"/>
<organism evidence="7 8">
    <name type="scientific">Aliibacillus thermotolerans</name>
    <dbReference type="NCBI Taxonomy" id="1834418"/>
    <lineage>
        <taxon>Bacteria</taxon>
        <taxon>Bacillati</taxon>
        <taxon>Bacillota</taxon>
        <taxon>Bacilli</taxon>
        <taxon>Bacillales</taxon>
        <taxon>Bacillaceae</taxon>
        <taxon>Aliibacillus</taxon>
    </lineage>
</organism>
<keyword evidence="3 6" id="KW-0547">Nucleotide-binding</keyword>
<gene>
    <name evidence="6 7" type="primary">purS</name>
    <name evidence="7" type="ORF">ACFPTR_06610</name>
</gene>
<keyword evidence="5 6" id="KW-0067">ATP-binding</keyword>
<dbReference type="NCBIfam" id="NF004630">
    <property type="entry name" value="PRK05974.1"/>
    <property type="match status" value="1"/>
</dbReference>
<evidence type="ECO:0000313" key="7">
    <source>
        <dbReference type="EMBL" id="MFC5628568.1"/>
    </source>
</evidence>
<dbReference type="PANTHER" id="PTHR34696">
    <property type="entry name" value="PHOSPHORIBOSYLFORMYLGLYCINAMIDINE SYNTHASE SUBUNIT PURS"/>
    <property type="match status" value="1"/>
</dbReference>
<reference evidence="8" key="1">
    <citation type="journal article" date="2019" name="Int. J. Syst. Evol. Microbiol.">
        <title>The Global Catalogue of Microorganisms (GCM) 10K type strain sequencing project: providing services to taxonomists for standard genome sequencing and annotation.</title>
        <authorList>
            <consortium name="The Broad Institute Genomics Platform"/>
            <consortium name="The Broad Institute Genome Sequencing Center for Infectious Disease"/>
            <person name="Wu L."/>
            <person name="Ma J."/>
        </authorList>
    </citation>
    <scope>NUCLEOTIDE SEQUENCE [LARGE SCALE GENOMIC DNA]</scope>
    <source>
        <strain evidence="8">CGMCC 1.15790</strain>
    </source>
</reference>
<dbReference type="NCBIfam" id="TIGR00302">
    <property type="entry name" value="phosphoribosylformylglycinamidine synthase subunit PurS"/>
    <property type="match status" value="1"/>
</dbReference>
<dbReference type="Proteomes" id="UP001596143">
    <property type="component" value="Unassembled WGS sequence"/>
</dbReference>
<dbReference type="InterPro" id="IPR036604">
    <property type="entry name" value="PurS-like_sf"/>
</dbReference>
<accession>A0ABW0U6J2</accession>
<evidence type="ECO:0000256" key="2">
    <source>
        <dbReference type="ARBA" id="ARBA00022598"/>
    </source>
</evidence>
<comment type="function">
    <text evidence="6">Part of the phosphoribosylformylglycinamidine synthase complex involved in the purines biosynthetic pathway. Catalyzes the ATP-dependent conversion of formylglycinamide ribonucleotide (FGAR) and glutamine to yield formylglycinamidine ribonucleotide (FGAM) and glutamate. The FGAM synthase complex is composed of three subunits. PurQ produces an ammonia molecule by converting glutamine to glutamate. PurL transfers the ammonia molecule to FGAR to form FGAM in an ATP-dependent manner. PurS interacts with PurQ and PurL and is thought to assist in the transfer of the ammonia molecule from PurQ to PurL.</text>
</comment>
<dbReference type="SUPFAM" id="SSF82697">
    <property type="entry name" value="PurS-like"/>
    <property type="match status" value="1"/>
</dbReference>
<dbReference type="Gene3D" id="3.30.1280.10">
    <property type="entry name" value="Phosphoribosylformylglycinamidine synthase subunit PurS"/>
    <property type="match status" value="1"/>
</dbReference>
<evidence type="ECO:0000313" key="8">
    <source>
        <dbReference type="Proteomes" id="UP001596143"/>
    </source>
</evidence>
<dbReference type="EMBL" id="JBHSPF010000024">
    <property type="protein sequence ID" value="MFC5628568.1"/>
    <property type="molecule type" value="Genomic_DNA"/>
</dbReference>
<dbReference type="HAMAP" id="MF_01926">
    <property type="entry name" value="PurS"/>
    <property type="match status" value="1"/>
</dbReference>
<dbReference type="PANTHER" id="PTHR34696:SF1">
    <property type="entry name" value="PHOSPHORIBOSYLFORMYLGLYCINAMIDINE SYNTHASE SUBUNIT PURS"/>
    <property type="match status" value="1"/>
</dbReference>
<evidence type="ECO:0000256" key="3">
    <source>
        <dbReference type="ARBA" id="ARBA00022741"/>
    </source>
</evidence>
<comment type="caution">
    <text evidence="7">The sequence shown here is derived from an EMBL/GenBank/DDBJ whole genome shotgun (WGS) entry which is preliminary data.</text>
</comment>
<keyword evidence="1 6" id="KW-0963">Cytoplasm</keyword>
<keyword evidence="4 6" id="KW-0658">Purine biosynthesis</keyword>
<comment type="catalytic activity">
    <reaction evidence="6">
        <text>N(2)-formyl-N(1)-(5-phospho-beta-D-ribosyl)glycinamide + L-glutamine + ATP + H2O = 2-formamido-N(1)-(5-O-phospho-beta-D-ribosyl)acetamidine + L-glutamate + ADP + phosphate + H(+)</text>
        <dbReference type="Rhea" id="RHEA:17129"/>
        <dbReference type="ChEBI" id="CHEBI:15377"/>
        <dbReference type="ChEBI" id="CHEBI:15378"/>
        <dbReference type="ChEBI" id="CHEBI:29985"/>
        <dbReference type="ChEBI" id="CHEBI:30616"/>
        <dbReference type="ChEBI" id="CHEBI:43474"/>
        <dbReference type="ChEBI" id="CHEBI:58359"/>
        <dbReference type="ChEBI" id="CHEBI:147286"/>
        <dbReference type="ChEBI" id="CHEBI:147287"/>
        <dbReference type="ChEBI" id="CHEBI:456216"/>
        <dbReference type="EC" id="6.3.5.3"/>
    </reaction>
</comment>
<comment type="similarity">
    <text evidence="6">Belongs to the PurS family.</text>
</comment>
<comment type="subunit">
    <text evidence="6">Part of the FGAM synthase complex composed of 1 PurL, 1 PurQ and 2 PurS subunits.</text>
</comment>
<dbReference type="InterPro" id="IPR003850">
    <property type="entry name" value="PurS"/>
</dbReference>
<dbReference type="RefSeq" id="WP_270897795.1">
    <property type="nucleotide sequence ID" value="NZ_JBHSPF010000024.1"/>
</dbReference>
<keyword evidence="8" id="KW-1185">Reference proteome</keyword>
<evidence type="ECO:0000256" key="1">
    <source>
        <dbReference type="ARBA" id="ARBA00022490"/>
    </source>
</evidence>
<comment type="pathway">
    <text evidence="6">Purine metabolism; IMP biosynthesis via de novo pathway; 5-amino-1-(5-phospho-D-ribosyl)imidazole from N(2)-formyl-N(1)-(5-phospho-D-ribosyl)glycinamide: step 1/2.</text>
</comment>
<dbReference type="Pfam" id="PF02700">
    <property type="entry name" value="PurS"/>
    <property type="match status" value="1"/>
</dbReference>
<keyword evidence="2 6" id="KW-0436">Ligase</keyword>
<comment type="subcellular location">
    <subcellularLocation>
        <location evidence="6">Cytoplasm</location>
    </subcellularLocation>
</comment>
<evidence type="ECO:0000256" key="6">
    <source>
        <dbReference type="HAMAP-Rule" id="MF_01926"/>
    </source>
</evidence>